<reference evidence="1 2" key="1">
    <citation type="journal article" date="2022" name="DNA Res.">
        <title>Chromosomal-level genome assembly of the orchid tree Bauhinia variegata (Leguminosae; Cercidoideae) supports the allotetraploid origin hypothesis of Bauhinia.</title>
        <authorList>
            <person name="Zhong Y."/>
            <person name="Chen Y."/>
            <person name="Zheng D."/>
            <person name="Pang J."/>
            <person name="Liu Y."/>
            <person name="Luo S."/>
            <person name="Meng S."/>
            <person name="Qian L."/>
            <person name="Wei D."/>
            <person name="Dai S."/>
            <person name="Zhou R."/>
        </authorList>
    </citation>
    <scope>NUCLEOTIDE SEQUENCE [LARGE SCALE GENOMIC DNA]</scope>
    <source>
        <strain evidence="1">BV-YZ2020</strain>
    </source>
</reference>
<dbReference type="EMBL" id="CM039429">
    <property type="protein sequence ID" value="KAI4346809.1"/>
    <property type="molecule type" value="Genomic_DNA"/>
</dbReference>
<gene>
    <name evidence="1" type="ORF">L6164_007676</name>
</gene>
<protein>
    <submittedName>
        <fullName evidence="1">Uncharacterized protein</fullName>
    </submittedName>
</protein>
<name>A0ACB9PFT5_BAUVA</name>
<accession>A0ACB9PFT5</accession>
<evidence type="ECO:0000313" key="1">
    <source>
        <dbReference type="EMBL" id="KAI4346809.1"/>
    </source>
</evidence>
<proteinExistence type="predicted"/>
<organism evidence="1 2">
    <name type="scientific">Bauhinia variegata</name>
    <name type="common">Purple orchid tree</name>
    <name type="synonym">Phanera variegata</name>
    <dbReference type="NCBI Taxonomy" id="167791"/>
    <lineage>
        <taxon>Eukaryota</taxon>
        <taxon>Viridiplantae</taxon>
        <taxon>Streptophyta</taxon>
        <taxon>Embryophyta</taxon>
        <taxon>Tracheophyta</taxon>
        <taxon>Spermatophyta</taxon>
        <taxon>Magnoliopsida</taxon>
        <taxon>eudicotyledons</taxon>
        <taxon>Gunneridae</taxon>
        <taxon>Pentapetalae</taxon>
        <taxon>rosids</taxon>
        <taxon>fabids</taxon>
        <taxon>Fabales</taxon>
        <taxon>Fabaceae</taxon>
        <taxon>Cercidoideae</taxon>
        <taxon>Cercideae</taxon>
        <taxon>Bauhiniinae</taxon>
        <taxon>Bauhinia</taxon>
    </lineage>
</organism>
<comment type="caution">
    <text evidence="1">The sequence shown here is derived from an EMBL/GenBank/DDBJ whole genome shotgun (WGS) entry which is preliminary data.</text>
</comment>
<keyword evidence="2" id="KW-1185">Reference proteome</keyword>
<evidence type="ECO:0000313" key="2">
    <source>
        <dbReference type="Proteomes" id="UP000828941"/>
    </source>
</evidence>
<sequence>MPNTSSHGNGTQSSSSALEVGGNGEEQQKDTKTILGHGWWNKVLDFDEAKKQILFALPMVLNNLFYYMIPLISLMLAGHFGELQLAGATLANSWNVVSGLGVVVTYPFFMFILFMVFYNVFVILAITFDSNTMYENVLDAIHARAVWSYSHGPSFSCVVWCLD</sequence>
<dbReference type="Proteomes" id="UP000828941">
    <property type="component" value="Chromosome 4"/>
</dbReference>